<feature type="region of interest" description="Disordered" evidence="2">
    <location>
        <begin position="290"/>
        <end position="343"/>
    </location>
</feature>
<feature type="region of interest" description="Disordered" evidence="2">
    <location>
        <begin position="1"/>
        <end position="41"/>
    </location>
</feature>
<dbReference type="AlphaFoldDB" id="A0A553NBY6"/>
<comment type="caution">
    <text evidence="3">The sequence shown here is derived from an EMBL/GenBank/DDBJ whole genome shotgun (WGS) entry which is preliminary data.</text>
</comment>
<evidence type="ECO:0008006" key="5">
    <source>
        <dbReference type="Google" id="ProtNLM"/>
    </source>
</evidence>
<gene>
    <name evidence="3" type="ORF">TCAL_14334</name>
</gene>
<feature type="coiled-coil region" evidence="1">
    <location>
        <begin position="99"/>
        <end position="222"/>
    </location>
</feature>
<evidence type="ECO:0000313" key="4">
    <source>
        <dbReference type="Proteomes" id="UP000318571"/>
    </source>
</evidence>
<feature type="compositionally biased region" description="Basic and acidic residues" evidence="2">
    <location>
        <begin position="301"/>
        <end position="313"/>
    </location>
</feature>
<feature type="compositionally biased region" description="Basic and acidic residues" evidence="2">
    <location>
        <begin position="1"/>
        <end position="11"/>
    </location>
</feature>
<evidence type="ECO:0000256" key="1">
    <source>
        <dbReference type="SAM" id="Coils"/>
    </source>
</evidence>
<organism evidence="3 4">
    <name type="scientific">Tigriopus californicus</name>
    <name type="common">Marine copepod</name>
    <dbReference type="NCBI Taxonomy" id="6832"/>
    <lineage>
        <taxon>Eukaryota</taxon>
        <taxon>Metazoa</taxon>
        <taxon>Ecdysozoa</taxon>
        <taxon>Arthropoda</taxon>
        <taxon>Crustacea</taxon>
        <taxon>Multicrustacea</taxon>
        <taxon>Hexanauplia</taxon>
        <taxon>Copepoda</taxon>
        <taxon>Harpacticoida</taxon>
        <taxon>Harpacticidae</taxon>
        <taxon>Tigriopus</taxon>
    </lineage>
</organism>
<evidence type="ECO:0000256" key="2">
    <source>
        <dbReference type="SAM" id="MobiDB-lite"/>
    </source>
</evidence>
<feature type="compositionally biased region" description="Low complexity" evidence="2">
    <location>
        <begin position="237"/>
        <end position="251"/>
    </location>
</feature>
<reference evidence="3 4" key="1">
    <citation type="journal article" date="2018" name="Nat. Ecol. Evol.">
        <title>Genomic signatures of mitonuclear coevolution across populations of Tigriopus californicus.</title>
        <authorList>
            <person name="Barreto F.S."/>
            <person name="Watson E.T."/>
            <person name="Lima T.G."/>
            <person name="Willett C.S."/>
            <person name="Edmands S."/>
            <person name="Li W."/>
            <person name="Burton R.S."/>
        </authorList>
    </citation>
    <scope>NUCLEOTIDE SEQUENCE [LARGE SCALE GENOMIC DNA]</scope>
    <source>
        <strain evidence="3 4">San Diego</strain>
    </source>
</reference>
<proteinExistence type="predicted"/>
<dbReference type="Proteomes" id="UP000318571">
    <property type="component" value="Chromosome 10"/>
</dbReference>
<evidence type="ECO:0000313" key="3">
    <source>
        <dbReference type="EMBL" id="TRY62960.1"/>
    </source>
</evidence>
<dbReference type="EMBL" id="VCGU01000458">
    <property type="protein sequence ID" value="TRY62960.1"/>
    <property type="molecule type" value="Genomic_DNA"/>
</dbReference>
<feature type="compositionally biased region" description="Basic and acidic residues" evidence="2">
    <location>
        <begin position="322"/>
        <end position="337"/>
    </location>
</feature>
<keyword evidence="4" id="KW-1185">Reference proteome</keyword>
<keyword evidence="1" id="KW-0175">Coiled coil</keyword>
<feature type="region of interest" description="Disordered" evidence="2">
    <location>
        <begin position="233"/>
        <end position="252"/>
    </location>
</feature>
<feature type="compositionally biased region" description="Polar residues" evidence="2">
    <location>
        <begin position="13"/>
        <end position="28"/>
    </location>
</feature>
<feature type="compositionally biased region" description="Basic and acidic residues" evidence="2">
    <location>
        <begin position="29"/>
        <end position="41"/>
    </location>
</feature>
<sequence length="420" mass="48275">MSLGDSRHDDPNGLSQLNAQRSVVPTEQTSREFHVGHDQKDWKATMKTARAKIKAKPTAAINCSPLRRRVFVPNQMGATKKPASDFFPGFGLHFKSSGVRRVLAQYSQMEAEAMSMKQRYIETKQKYRALRDMMKDQRIKSRELMVQCALKLQDKEREVREIQRTKDEDLNRIARELTLLRSNLLREQKRLQQNMRTKDLTIARQTKEIALLKARNDELERFAAKTAEVVRDDMDTPSSIESDDSPNSSFSMPKFVIKPKEEFDAKASLPPPPALPRPPTVTRRVRFQSADEAFLSTPKPDLPRKVFKTKSDEGQTSNSPKDSGRETDSSEYSDKHSPPNMTARDSRFSQFIEESGMNQKAIMSPSWLLTNHKHFRKPSEVKSRDKIRTVVSDLTVLEEHQFNNANGKVTKVMYWSEPYL</sequence>
<protein>
    <recommendedName>
        <fullName evidence="5">Lebercilin domain-containing protein</fullName>
    </recommendedName>
</protein>
<accession>A0A553NBY6</accession>
<name>A0A553NBY6_TIGCA</name>